<gene>
    <name evidence="11" type="ORF">KTAU_34170</name>
</gene>
<evidence type="ECO:0000256" key="7">
    <source>
        <dbReference type="ARBA" id="ARBA00022967"/>
    </source>
</evidence>
<dbReference type="AlphaFoldDB" id="A0A5J4KED7"/>
<evidence type="ECO:0000259" key="10">
    <source>
        <dbReference type="PROSITE" id="PS50893"/>
    </source>
</evidence>
<comment type="similarity">
    <text evidence="2">Belongs to the ABC transporter superfamily.</text>
</comment>
<accession>A0A5J4KED7</accession>
<keyword evidence="5" id="KW-0547">Nucleotide-binding</keyword>
<sequence length="572" mass="63056">MVTHPDNTRDASQDAPPAVAVKGLSFRYRALDEESPPAKKTRRAVPDSSAAGAEVEPQYAIRDISFSLAHGELLLIAGPSGCGKSTLLKCLNGLIPHTFRGELSGEILIEGRSAASMSLRERARYIGTMLQDPEKQIVGSTVEQEVAFGLENLNVPRAEIRRRIEAVLQRLHLEAYRQEATFALSGGQRQQVAAAGVLVMQPSIFLFDEPFANLDARAIDELEELINGLRAEGRAVIIVEHRVEETLKLRPDKVLLMRDGRQVFLGDGQSFLEVADPEQVKLPIEATLRRAAEPRQVVEQLVRPIVTRRAATTEAGTDGPVLVFQDVHYRYEADGEEILHGISFEVRRGETIALLGPNGAGKTTLVKQALGLLRPTAGAVFLYGEDTRKLSVAQLAARIGYVFQSPSAMLFAPTVQKELSFGPENLRFPPERLQRAVQRAAEALDVARFAERSPLSLSFGQQKRVSIASVLAMESRILLLDEPTAGQDYRSYISFMEHLRELPELDALLFITHDLDLALRYTQRVLLLKDGHLVADGAPLEVLADQTLLESCNLRPTSLLRYLLTEGSRSLA</sequence>
<comment type="caution">
    <text evidence="11">The sequence shown here is derived from an EMBL/GenBank/DDBJ whole genome shotgun (WGS) entry which is preliminary data.</text>
</comment>
<dbReference type="RefSeq" id="WP_151729354.1">
    <property type="nucleotide sequence ID" value="NZ_BKZV01000005.1"/>
</dbReference>
<dbReference type="EMBL" id="BKZV01000005">
    <property type="protein sequence ID" value="GER84781.1"/>
    <property type="molecule type" value="Genomic_DNA"/>
</dbReference>
<dbReference type="SUPFAM" id="SSF52540">
    <property type="entry name" value="P-loop containing nucleoside triphosphate hydrolases"/>
    <property type="match status" value="2"/>
</dbReference>
<dbReference type="PANTHER" id="PTHR43553">
    <property type="entry name" value="HEAVY METAL TRANSPORTER"/>
    <property type="match status" value="1"/>
</dbReference>
<dbReference type="InterPro" id="IPR050095">
    <property type="entry name" value="ECF_ABC_transporter_ATP-bd"/>
</dbReference>
<dbReference type="PROSITE" id="PS50893">
    <property type="entry name" value="ABC_TRANSPORTER_2"/>
    <property type="match status" value="2"/>
</dbReference>
<evidence type="ECO:0000256" key="3">
    <source>
        <dbReference type="ARBA" id="ARBA00022448"/>
    </source>
</evidence>
<evidence type="ECO:0000313" key="12">
    <source>
        <dbReference type="Proteomes" id="UP000334820"/>
    </source>
</evidence>
<evidence type="ECO:0000256" key="4">
    <source>
        <dbReference type="ARBA" id="ARBA00022475"/>
    </source>
</evidence>
<dbReference type="Pfam" id="PF00005">
    <property type="entry name" value="ABC_tran"/>
    <property type="match status" value="2"/>
</dbReference>
<dbReference type="InterPro" id="IPR017871">
    <property type="entry name" value="ABC_transporter-like_CS"/>
</dbReference>
<dbReference type="Gene3D" id="3.40.50.300">
    <property type="entry name" value="P-loop containing nucleotide triphosphate hydrolases"/>
    <property type="match status" value="2"/>
</dbReference>
<keyword evidence="8" id="KW-0472">Membrane</keyword>
<feature type="region of interest" description="Disordered" evidence="9">
    <location>
        <begin position="32"/>
        <end position="52"/>
    </location>
</feature>
<dbReference type="GO" id="GO:0043190">
    <property type="term" value="C:ATP-binding cassette (ABC) transporter complex"/>
    <property type="evidence" value="ECO:0007669"/>
    <property type="project" value="TreeGrafter"/>
</dbReference>
<organism evidence="11 12">
    <name type="scientific">Thermogemmatispora aurantia</name>
    <dbReference type="NCBI Taxonomy" id="2045279"/>
    <lineage>
        <taxon>Bacteria</taxon>
        <taxon>Bacillati</taxon>
        <taxon>Chloroflexota</taxon>
        <taxon>Ktedonobacteria</taxon>
        <taxon>Thermogemmatisporales</taxon>
        <taxon>Thermogemmatisporaceae</taxon>
        <taxon>Thermogemmatispora</taxon>
    </lineage>
</organism>
<keyword evidence="4" id="KW-1003">Cell membrane</keyword>
<reference evidence="11 12" key="1">
    <citation type="journal article" date="2019" name="Int. J. Syst. Evol. Microbiol.">
        <title>Thermogemmatispora aurantia sp. nov. and Thermogemmatispora argillosa sp. nov., within the class Ktedonobacteria, and emended description of the genus Thermogemmatispora.</title>
        <authorList>
            <person name="Zheng Y."/>
            <person name="Wang C.M."/>
            <person name="Sakai Y."/>
            <person name="Abe K."/>
            <person name="Yokota A."/>
            <person name="Yabe S."/>
        </authorList>
    </citation>
    <scope>NUCLEOTIDE SEQUENCE [LARGE SCALE GENOMIC DNA]</scope>
    <source>
        <strain evidence="11 12">A1-2</strain>
    </source>
</reference>
<proteinExistence type="inferred from homology"/>
<keyword evidence="7" id="KW-1278">Translocase</keyword>
<dbReference type="InterPro" id="IPR027417">
    <property type="entry name" value="P-loop_NTPase"/>
</dbReference>
<evidence type="ECO:0000256" key="9">
    <source>
        <dbReference type="SAM" id="MobiDB-lite"/>
    </source>
</evidence>
<keyword evidence="3" id="KW-0813">Transport</keyword>
<evidence type="ECO:0000256" key="1">
    <source>
        <dbReference type="ARBA" id="ARBA00004236"/>
    </source>
</evidence>
<dbReference type="GO" id="GO:0042626">
    <property type="term" value="F:ATPase-coupled transmembrane transporter activity"/>
    <property type="evidence" value="ECO:0007669"/>
    <property type="project" value="TreeGrafter"/>
</dbReference>
<dbReference type="Proteomes" id="UP000334820">
    <property type="component" value="Unassembled WGS sequence"/>
</dbReference>
<dbReference type="GO" id="GO:0016887">
    <property type="term" value="F:ATP hydrolysis activity"/>
    <property type="evidence" value="ECO:0007669"/>
    <property type="project" value="InterPro"/>
</dbReference>
<dbReference type="PANTHER" id="PTHR43553:SF25">
    <property type="entry name" value="ABC-TYPE COBALT TRANSPORT SYSTEM, ATPASE COMPONENT"/>
    <property type="match status" value="1"/>
</dbReference>
<keyword evidence="12" id="KW-1185">Reference proteome</keyword>
<keyword evidence="6 11" id="KW-0067">ATP-binding</keyword>
<dbReference type="InterPro" id="IPR003439">
    <property type="entry name" value="ABC_transporter-like_ATP-bd"/>
</dbReference>
<dbReference type="SMART" id="SM00382">
    <property type="entry name" value="AAA"/>
    <property type="match status" value="2"/>
</dbReference>
<dbReference type="CDD" id="cd03225">
    <property type="entry name" value="ABC_cobalt_CbiO_domain1"/>
    <property type="match status" value="2"/>
</dbReference>
<evidence type="ECO:0000256" key="2">
    <source>
        <dbReference type="ARBA" id="ARBA00005417"/>
    </source>
</evidence>
<feature type="domain" description="ABC transporter" evidence="10">
    <location>
        <begin position="45"/>
        <end position="284"/>
    </location>
</feature>
<comment type="subcellular location">
    <subcellularLocation>
        <location evidence="1">Cell membrane</location>
    </subcellularLocation>
</comment>
<dbReference type="FunFam" id="3.40.50.300:FF:000224">
    <property type="entry name" value="Energy-coupling factor transporter ATP-binding protein EcfA"/>
    <property type="match status" value="1"/>
</dbReference>
<feature type="domain" description="ABC transporter" evidence="10">
    <location>
        <begin position="322"/>
        <end position="555"/>
    </location>
</feature>
<evidence type="ECO:0000313" key="11">
    <source>
        <dbReference type="EMBL" id="GER84781.1"/>
    </source>
</evidence>
<evidence type="ECO:0000256" key="5">
    <source>
        <dbReference type="ARBA" id="ARBA00022741"/>
    </source>
</evidence>
<dbReference type="PROSITE" id="PS00211">
    <property type="entry name" value="ABC_TRANSPORTER_1"/>
    <property type="match status" value="1"/>
</dbReference>
<name>A0A5J4KED7_9CHLR</name>
<dbReference type="NCBIfam" id="NF010167">
    <property type="entry name" value="PRK13648.1"/>
    <property type="match status" value="2"/>
</dbReference>
<evidence type="ECO:0000256" key="6">
    <source>
        <dbReference type="ARBA" id="ARBA00022840"/>
    </source>
</evidence>
<dbReference type="InterPro" id="IPR015856">
    <property type="entry name" value="ABC_transpr_CbiO/EcfA_su"/>
</dbReference>
<evidence type="ECO:0000256" key="8">
    <source>
        <dbReference type="ARBA" id="ARBA00023136"/>
    </source>
</evidence>
<protein>
    <submittedName>
        <fullName evidence="11">ABC transporter ATP-binding protein</fullName>
    </submittedName>
</protein>
<dbReference type="InterPro" id="IPR003593">
    <property type="entry name" value="AAA+_ATPase"/>
</dbReference>
<dbReference type="GO" id="GO:0005524">
    <property type="term" value="F:ATP binding"/>
    <property type="evidence" value="ECO:0007669"/>
    <property type="project" value="UniProtKB-KW"/>
</dbReference>